<keyword evidence="2" id="KW-0067">ATP-binding</keyword>
<dbReference type="Gene3D" id="3.40.50.300">
    <property type="entry name" value="P-loop containing nucleotide triphosphate hydrolases"/>
    <property type="match status" value="1"/>
</dbReference>
<evidence type="ECO:0000313" key="2">
    <source>
        <dbReference type="EMBL" id="MBB6673974.1"/>
    </source>
</evidence>
<organism evidence="2 3">
    <name type="scientific">Cohnella nanjingensis</name>
    <dbReference type="NCBI Taxonomy" id="1387779"/>
    <lineage>
        <taxon>Bacteria</taxon>
        <taxon>Bacillati</taxon>
        <taxon>Bacillota</taxon>
        <taxon>Bacilli</taxon>
        <taxon>Bacillales</taxon>
        <taxon>Paenibacillaceae</taxon>
        <taxon>Cohnella</taxon>
    </lineage>
</organism>
<protein>
    <submittedName>
        <fullName evidence="2">ATP-binding cassette domain-containing protein</fullName>
    </submittedName>
</protein>
<dbReference type="EMBL" id="JACJVP010000043">
    <property type="protein sequence ID" value="MBB6673974.1"/>
    <property type="molecule type" value="Genomic_DNA"/>
</dbReference>
<dbReference type="SUPFAM" id="SSF52540">
    <property type="entry name" value="P-loop containing nucleoside triphosphate hydrolases"/>
    <property type="match status" value="1"/>
</dbReference>
<dbReference type="Pfam" id="PF00005">
    <property type="entry name" value="ABC_tran"/>
    <property type="match status" value="1"/>
</dbReference>
<reference evidence="2 3" key="1">
    <citation type="submission" date="2020-08" db="EMBL/GenBank/DDBJ databases">
        <title>Cohnella phylogeny.</title>
        <authorList>
            <person name="Dunlap C."/>
        </authorList>
    </citation>
    <scope>NUCLEOTIDE SEQUENCE [LARGE SCALE GENOMIC DNA]</scope>
    <source>
        <strain evidence="2 3">DSM 28246</strain>
    </source>
</reference>
<name>A0A7X0VIS6_9BACL</name>
<dbReference type="GO" id="GO:0005524">
    <property type="term" value="F:ATP binding"/>
    <property type="evidence" value="ECO:0007669"/>
    <property type="project" value="UniProtKB-KW"/>
</dbReference>
<sequence>MLLNASGIVKHYGVTPILEGVSMQINERDRIGLVGVNGAGKST</sequence>
<evidence type="ECO:0000313" key="3">
    <source>
        <dbReference type="Proteomes" id="UP000547209"/>
    </source>
</evidence>
<dbReference type="GO" id="GO:0016887">
    <property type="term" value="F:ATP hydrolysis activity"/>
    <property type="evidence" value="ECO:0007669"/>
    <property type="project" value="InterPro"/>
</dbReference>
<dbReference type="Proteomes" id="UP000547209">
    <property type="component" value="Unassembled WGS sequence"/>
</dbReference>
<feature type="non-terminal residue" evidence="2">
    <location>
        <position position="43"/>
    </location>
</feature>
<proteinExistence type="predicted"/>
<dbReference type="RefSeq" id="WP_185671839.1">
    <property type="nucleotide sequence ID" value="NZ_JACJVP010000043.1"/>
</dbReference>
<dbReference type="InterPro" id="IPR003439">
    <property type="entry name" value="ABC_transporter-like_ATP-bd"/>
</dbReference>
<keyword evidence="2" id="KW-0547">Nucleotide-binding</keyword>
<feature type="domain" description="ABC transporter" evidence="1">
    <location>
        <begin position="18"/>
        <end position="43"/>
    </location>
</feature>
<dbReference type="InterPro" id="IPR027417">
    <property type="entry name" value="P-loop_NTPase"/>
</dbReference>
<comment type="caution">
    <text evidence="2">The sequence shown here is derived from an EMBL/GenBank/DDBJ whole genome shotgun (WGS) entry which is preliminary data.</text>
</comment>
<dbReference type="AlphaFoldDB" id="A0A7X0VIS6"/>
<evidence type="ECO:0000259" key="1">
    <source>
        <dbReference type="Pfam" id="PF00005"/>
    </source>
</evidence>
<keyword evidence="3" id="KW-1185">Reference proteome</keyword>
<gene>
    <name evidence="2" type="ORF">H7C19_25140</name>
</gene>
<accession>A0A7X0VIS6</accession>